<dbReference type="RefSeq" id="XP_029242127.1">
    <property type="nucleotide sequence ID" value="XM_029378040.1"/>
</dbReference>
<comment type="caution">
    <text evidence="2">The sequence shown here is derived from an EMBL/GenBank/DDBJ whole genome shotgun (WGS) entry which is preliminary data.</text>
</comment>
<accession>A0A3R7P1S5</accession>
<keyword evidence="1" id="KW-1133">Transmembrane helix</keyword>
<proteinExistence type="predicted"/>
<dbReference type="AlphaFoldDB" id="A0A3R7P1S5"/>
<gene>
    <name evidence="2" type="ORF">TraAM80_00983</name>
</gene>
<keyword evidence="1" id="KW-0812">Transmembrane</keyword>
<organism evidence="2 3">
    <name type="scientific">Trypanosoma rangeli</name>
    <dbReference type="NCBI Taxonomy" id="5698"/>
    <lineage>
        <taxon>Eukaryota</taxon>
        <taxon>Discoba</taxon>
        <taxon>Euglenozoa</taxon>
        <taxon>Kinetoplastea</taxon>
        <taxon>Metakinetoplastina</taxon>
        <taxon>Trypanosomatida</taxon>
        <taxon>Trypanosomatidae</taxon>
        <taxon>Trypanosoma</taxon>
        <taxon>Herpetosoma</taxon>
    </lineage>
</organism>
<dbReference type="Gene3D" id="1.20.1740.10">
    <property type="entry name" value="Amino acid/polyamine transporter I"/>
    <property type="match status" value="1"/>
</dbReference>
<name>A0A3R7P1S5_TRYRA</name>
<feature type="transmembrane region" description="Helical" evidence="1">
    <location>
        <begin position="12"/>
        <end position="32"/>
    </location>
</feature>
<dbReference type="Proteomes" id="UP000283634">
    <property type="component" value="Unassembled WGS sequence"/>
</dbReference>
<keyword evidence="1" id="KW-0472">Membrane</keyword>
<reference evidence="2 3" key="1">
    <citation type="journal article" date="2018" name="BMC Genomics">
        <title>Genomic comparison of Trypanosoma conorhini and Trypanosoma rangeli to Trypanosoma cruzi strains of high and low virulence.</title>
        <authorList>
            <person name="Bradwell K.R."/>
            <person name="Koparde V.N."/>
            <person name="Matveyev A.V."/>
            <person name="Serrano M.G."/>
            <person name="Alves J.M."/>
            <person name="Parikh H."/>
            <person name="Huang B."/>
            <person name="Lee V."/>
            <person name="Espinosa-Alvarez O."/>
            <person name="Ortiz P.A."/>
            <person name="Costa-Martins A.G."/>
            <person name="Teixeira M.M."/>
            <person name="Buck G.A."/>
        </authorList>
    </citation>
    <scope>NUCLEOTIDE SEQUENCE [LARGE SCALE GENOMIC DNA]</scope>
    <source>
        <strain evidence="2 3">AM80</strain>
    </source>
</reference>
<evidence type="ECO:0000313" key="2">
    <source>
        <dbReference type="EMBL" id="RNF11346.1"/>
    </source>
</evidence>
<evidence type="ECO:0000256" key="1">
    <source>
        <dbReference type="SAM" id="Phobius"/>
    </source>
</evidence>
<dbReference type="OrthoDB" id="247919at2759"/>
<protein>
    <submittedName>
        <fullName evidence="2">Putative cationic amino acid transporter</fullName>
    </submittedName>
</protein>
<dbReference type="GeneID" id="40324916"/>
<sequence length="103" mass="11415">MFSHIDARCQPPVSAKILCGVVGAVISGLFSLEVLDELISFGTLMFFSCVCVSMWKIQVDFPGFPRPFVGPPFPFVPFLRVMPNCLQFFFFSATGDLPQQTSL</sequence>
<dbReference type="EMBL" id="MKGL01000019">
    <property type="protein sequence ID" value="RNF11346.1"/>
    <property type="molecule type" value="Genomic_DNA"/>
</dbReference>
<evidence type="ECO:0000313" key="3">
    <source>
        <dbReference type="Proteomes" id="UP000283634"/>
    </source>
</evidence>
<keyword evidence="3" id="KW-1185">Reference proteome</keyword>